<dbReference type="Proteomes" id="UP000277864">
    <property type="component" value="Unassembled WGS sequence"/>
</dbReference>
<dbReference type="SUPFAM" id="SSF53474">
    <property type="entry name" value="alpha/beta-Hydrolases"/>
    <property type="match status" value="1"/>
</dbReference>
<protein>
    <submittedName>
        <fullName evidence="3">Alpha/beta hydrolase</fullName>
    </submittedName>
</protein>
<evidence type="ECO:0000313" key="3">
    <source>
        <dbReference type="EMBL" id="RST89376.1"/>
    </source>
</evidence>
<feature type="domain" description="Serine aminopeptidase S33" evidence="2">
    <location>
        <begin position="94"/>
        <end position="196"/>
    </location>
</feature>
<keyword evidence="4" id="KW-1185">Reference proteome</keyword>
<proteinExistence type="predicted"/>
<dbReference type="AlphaFoldDB" id="A0A429Z6R1"/>
<dbReference type="EMBL" id="PXZH01000002">
    <property type="protein sequence ID" value="RST89376.1"/>
    <property type="molecule type" value="Genomic_DNA"/>
</dbReference>
<accession>A0A429Z6R1</accession>
<dbReference type="RefSeq" id="WP_125943309.1">
    <property type="nucleotide sequence ID" value="NZ_PXZH01000002.1"/>
</dbReference>
<reference evidence="3 4" key="1">
    <citation type="submission" date="2018-03" db="EMBL/GenBank/DDBJ databases">
        <authorList>
            <person name="Gulvik C.A."/>
        </authorList>
    </citation>
    <scope>NUCLEOTIDE SEQUENCE [LARGE SCALE GENOMIC DNA]</scope>
    <source>
        <strain evidence="3 4">JCM 31581</strain>
    </source>
</reference>
<evidence type="ECO:0000256" key="1">
    <source>
        <dbReference type="SAM" id="Phobius"/>
    </source>
</evidence>
<feature type="transmembrane region" description="Helical" evidence="1">
    <location>
        <begin position="7"/>
        <end position="29"/>
    </location>
</feature>
<dbReference type="Pfam" id="PF12146">
    <property type="entry name" value="Hydrolase_4"/>
    <property type="match status" value="1"/>
</dbReference>
<evidence type="ECO:0000259" key="2">
    <source>
        <dbReference type="Pfam" id="PF12146"/>
    </source>
</evidence>
<dbReference type="InterPro" id="IPR022742">
    <property type="entry name" value="Hydrolase_4"/>
</dbReference>
<sequence length="317" mass="36523">MKKRNYLVIGIILVFILLIGLGGVTRYLYNYAIVISDKSYLADQRITPDEELARLKSWNFKNTDFQLLKMKSRDGLALQAPLYRQKTTQQDLKAPKRVMIVAHGYAGKSSDMKKYAQMFNQAGYDVLIPEARGHGLSEGDYRGLGWHERLDYVDWIDYLITQYDSPVEIGLFGLSMGAATVMMTSGEELPKEVKLIIEDCGYTSTDAELAYQLKAMYRLPKFPLIPLTSLYTQVKKGYNFYESSAVKQLQKNKRPIFFIHGEKDSFVPTEMAYDLYEETKGPKELWIVKGAEHATSFQTQPKVYKQKILDFIETYWQ</sequence>
<dbReference type="OrthoDB" id="9776685at2"/>
<keyword evidence="1" id="KW-0812">Transmembrane</keyword>
<name>A0A429Z6R1_9ENTE</name>
<evidence type="ECO:0000313" key="4">
    <source>
        <dbReference type="Proteomes" id="UP000277864"/>
    </source>
</evidence>
<dbReference type="InterPro" id="IPR052920">
    <property type="entry name" value="DNA-binding_regulatory"/>
</dbReference>
<dbReference type="GO" id="GO:0016787">
    <property type="term" value="F:hydrolase activity"/>
    <property type="evidence" value="ECO:0007669"/>
    <property type="project" value="UniProtKB-KW"/>
</dbReference>
<organism evidence="3 4">
    <name type="scientific">Vagococcus humatus</name>
    <dbReference type="NCBI Taxonomy" id="1889241"/>
    <lineage>
        <taxon>Bacteria</taxon>
        <taxon>Bacillati</taxon>
        <taxon>Bacillota</taxon>
        <taxon>Bacilli</taxon>
        <taxon>Lactobacillales</taxon>
        <taxon>Enterococcaceae</taxon>
        <taxon>Vagococcus</taxon>
    </lineage>
</organism>
<keyword evidence="3" id="KW-0378">Hydrolase</keyword>
<comment type="caution">
    <text evidence="3">The sequence shown here is derived from an EMBL/GenBank/DDBJ whole genome shotgun (WGS) entry which is preliminary data.</text>
</comment>
<dbReference type="Gene3D" id="3.40.50.1820">
    <property type="entry name" value="alpha/beta hydrolase"/>
    <property type="match status" value="1"/>
</dbReference>
<dbReference type="InterPro" id="IPR029058">
    <property type="entry name" value="AB_hydrolase_fold"/>
</dbReference>
<keyword evidence="1" id="KW-1133">Transmembrane helix</keyword>
<dbReference type="PANTHER" id="PTHR43358">
    <property type="entry name" value="ALPHA/BETA-HYDROLASE"/>
    <property type="match status" value="1"/>
</dbReference>
<dbReference type="PANTHER" id="PTHR43358:SF4">
    <property type="entry name" value="ALPHA_BETA HYDROLASE FOLD-1 DOMAIN-CONTAINING PROTEIN"/>
    <property type="match status" value="1"/>
</dbReference>
<keyword evidence="1" id="KW-0472">Membrane</keyword>
<gene>
    <name evidence="3" type="ORF">C7P63_06275</name>
</gene>